<dbReference type="PANTHER" id="PTHR13217:SF11">
    <property type="entry name" value="PLECKSTRIN HOMOLOGY DOMAIN-CONTAINING FAMILY G MEMBER 5"/>
    <property type="match status" value="1"/>
</dbReference>
<feature type="coiled-coil region" evidence="1">
    <location>
        <begin position="358"/>
        <end position="387"/>
    </location>
</feature>
<organism evidence="4 6">
    <name type="scientific">Didymodactylos carnosus</name>
    <dbReference type="NCBI Taxonomy" id="1234261"/>
    <lineage>
        <taxon>Eukaryota</taxon>
        <taxon>Metazoa</taxon>
        <taxon>Spiralia</taxon>
        <taxon>Gnathifera</taxon>
        <taxon>Rotifera</taxon>
        <taxon>Eurotatoria</taxon>
        <taxon>Bdelloidea</taxon>
        <taxon>Philodinida</taxon>
        <taxon>Philodinidae</taxon>
        <taxon>Didymodactylos</taxon>
    </lineage>
</organism>
<evidence type="ECO:0000256" key="1">
    <source>
        <dbReference type="SAM" id="Coils"/>
    </source>
</evidence>
<dbReference type="PANTHER" id="PTHR13217">
    <property type="entry name" value="PLECKSTRIN HOMOLOGY DOMAIN-CONTAINING FAMILY G MEMBER 7"/>
    <property type="match status" value="1"/>
</dbReference>
<feature type="region of interest" description="Disordered" evidence="2">
    <location>
        <begin position="617"/>
        <end position="757"/>
    </location>
</feature>
<feature type="region of interest" description="Disordered" evidence="2">
    <location>
        <begin position="1"/>
        <end position="22"/>
    </location>
</feature>
<evidence type="ECO:0000313" key="5">
    <source>
        <dbReference type="EMBL" id="CAF3661144.1"/>
    </source>
</evidence>
<dbReference type="SUPFAM" id="SSF50729">
    <property type="entry name" value="PH domain-like"/>
    <property type="match status" value="1"/>
</dbReference>
<accession>A0A813XQT5</accession>
<dbReference type="InterPro" id="IPR040181">
    <property type="entry name" value="PKHG5/7"/>
</dbReference>
<dbReference type="GO" id="GO:0030139">
    <property type="term" value="C:endocytic vesicle"/>
    <property type="evidence" value="ECO:0007669"/>
    <property type="project" value="TreeGrafter"/>
</dbReference>
<feature type="region of interest" description="Disordered" evidence="2">
    <location>
        <begin position="791"/>
        <end position="814"/>
    </location>
</feature>
<dbReference type="GO" id="GO:0043542">
    <property type="term" value="P:endothelial cell migration"/>
    <property type="evidence" value="ECO:0007669"/>
    <property type="project" value="TreeGrafter"/>
</dbReference>
<name>A0A813XQT5_9BILA</name>
<dbReference type="Gene3D" id="1.20.900.10">
    <property type="entry name" value="Dbl homology (DH) domain"/>
    <property type="match status" value="1"/>
</dbReference>
<feature type="compositionally biased region" description="Polar residues" evidence="2">
    <location>
        <begin position="921"/>
        <end position="947"/>
    </location>
</feature>
<feature type="compositionally biased region" description="Polar residues" evidence="2">
    <location>
        <begin position="898"/>
        <end position="909"/>
    </location>
</feature>
<protein>
    <recommendedName>
        <fullName evidence="3">DH domain-containing protein</fullName>
    </recommendedName>
</protein>
<dbReference type="SMART" id="SM00233">
    <property type="entry name" value="PH"/>
    <property type="match status" value="1"/>
</dbReference>
<dbReference type="Pfam" id="PF00621">
    <property type="entry name" value="RhoGEF"/>
    <property type="match status" value="1"/>
</dbReference>
<dbReference type="EMBL" id="CAJNOQ010001173">
    <property type="protein sequence ID" value="CAF0874055.1"/>
    <property type="molecule type" value="Genomic_DNA"/>
</dbReference>
<dbReference type="GO" id="GO:0007266">
    <property type="term" value="P:Rho protein signal transduction"/>
    <property type="evidence" value="ECO:0007669"/>
    <property type="project" value="TreeGrafter"/>
</dbReference>
<feature type="region of interest" description="Disordered" evidence="2">
    <location>
        <begin position="1086"/>
        <end position="1116"/>
    </location>
</feature>
<keyword evidence="6" id="KW-1185">Reference proteome</keyword>
<dbReference type="OrthoDB" id="660555at2759"/>
<evidence type="ECO:0000313" key="6">
    <source>
        <dbReference type="Proteomes" id="UP000663829"/>
    </source>
</evidence>
<feature type="compositionally biased region" description="Basic and acidic residues" evidence="2">
    <location>
        <begin position="695"/>
        <end position="710"/>
    </location>
</feature>
<dbReference type="InterPro" id="IPR035899">
    <property type="entry name" value="DBL_dom_sf"/>
</dbReference>
<dbReference type="CDD" id="cd00160">
    <property type="entry name" value="RhoGEF"/>
    <property type="match status" value="1"/>
</dbReference>
<reference evidence="4" key="1">
    <citation type="submission" date="2021-02" db="EMBL/GenBank/DDBJ databases">
        <authorList>
            <person name="Nowell W R."/>
        </authorList>
    </citation>
    <scope>NUCLEOTIDE SEQUENCE</scope>
</reference>
<feature type="compositionally biased region" description="Low complexity" evidence="2">
    <location>
        <begin position="830"/>
        <end position="868"/>
    </location>
</feature>
<feature type="region of interest" description="Disordered" evidence="2">
    <location>
        <begin position="830"/>
        <end position="947"/>
    </location>
</feature>
<feature type="compositionally biased region" description="Low complexity" evidence="2">
    <location>
        <begin position="910"/>
        <end position="920"/>
    </location>
</feature>
<feature type="compositionally biased region" description="Low complexity" evidence="2">
    <location>
        <begin position="644"/>
        <end position="667"/>
    </location>
</feature>
<feature type="region of interest" description="Disordered" evidence="2">
    <location>
        <begin position="1240"/>
        <end position="1292"/>
    </location>
</feature>
<evidence type="ECO:0000313" key="4">
    <source>
        <dbReference type="EMBL" id="CAF0874055.1"/>
    </source>
</evidence>
<feature type="compositionally biased region" description="Low complexity" evidence="2">
    <location>
        <begin position="1088"/>
        <end position="1106"/>
    </location>
</feature>
<feature type="compositionally biased region" description="Acidic residues" evidence="2">
    <location>
        <begin position="802"/>
        <end position="814"/>
    </location>
</feature>
<dbReference type="GO" id="GO:0005085">
    <property type="term" value="F:guanyl-nucleotide exchange factor activity"/>
    <property type="evidence" value="ECO:0007669"/>
    <property type="project" value="InterPro"/>
</dbReference>
<dbReference type="Proteomes" id="UP000681722">
    <property type="component" value="Unassembled WGS sequence"/>
</dbReference>
<comment type="caution">
    <text evidence="4">The sequence shown here is derived from an EMBL/GenBank/DDBJ whole genome shotgun (WGS) entry which is preliminary data.</text>
</comment>
<dbReference type="SMART" id="SM00325">
    <property type="entry name" value="RhoGEF"/>
    <property type="match status" value="1"/>
</dbReference>
<feature type="compositionally biased region" description="Low complexity" evidence="2">
    <location>
        <begin position="877"/>
        <end position="887"/>
    </location>
</feature>
<evidence type="ECO:0000259" key="3">
    <source>
        <dbReference type="PROSITE" id="PS50010"/>
    </source>
</evidence>
<feature type="domain" description="DH" evidence="3">
    <location>
        <begin position="177"/>
        <end position="371"/>
    </location>
</feature>
<feature type="compositionally biased region" description="Acidic residues" evidence="2">
    <location>
        <begin position="1155"/>
        <end position="1171"/>
    </location>
</feature>
<feature type="compositionally biased region" description="Low complexity" evidence="2">
    <location>
        <begin position="1254"/>
        <end position="1266"/>
    </location>
</feature>
<dbReference type="GO" id="GO:0005886">
    <property type="term" value="C:plasma membrane"/>
    <property type="evidence" value="ECO:0007669"/>
    <property type="project" value="TreeGrafter"/>
</dbReference>
<dbReference type="EMBL" id="CAJOBC010001173">
    <property type="protein sequence ID" value="CAF3661144.1"/>
    <property type="molecule type" value="Genomic_DNA"/>
</dbReference>
<keyword evidence="1" id="KW-0175">Coiled coil</keyword>
<dbReference type="SUPFAM" id="SSF48065">
    <property type="entry name" value="DBL homology domain (DH-domain)"/>
    <property type="match status" value="1"/>
</dbReference>
<feature type="compositionally biased region" description="Polar residues" evidence="2">
    <location>
        <begin position="711"/>
        <end position="727"/>
    </location>
</feature>
<feature type="region of interest" description="Disordered" evidence="2">
    <location>
        <begin position="1151"/>
        <end position="1171"/>
    </location>
</feature>
<proteinExistence type="predicted"/>
<dbReference type="InterPro" id="IPR001849">
    <property type="entry name" value="PH_domain"/>
</dbReference>
<feature type="compositionally biased region" description="Polar residues" evidence="2">
    <location>
        <begin position="735"/>
        <end position="757"/>
    </location>
</feature>
<dbReference type="Proteomes" id="UP000663829">
    <property type="component" value="Unassembled WGS sequence"/>
</dbReference>
<dbReference type="InterPro" id="IPR011993">
    <property type="entry name" value="PH-like_dom_sf"/>
</dbReference>
<dbReference type="InterPro" id="IPR000219">
    <property type="entry name" value="DH_dom"/>
</dbReference>
<sequence length="1324" mass="150408">MMSTRRLSKAMSSNSPVLGRQTKTTLLESKSFESCNDQKIIPTTSNKNIKILPNNQISSSSSNNITLQRWQRAASRLLRQNTSSSVSEIKMTTPPSTPRLGVTKCESVATDINVDERPETNVNYLRRKCDEWLQSGLPKIPQFQTSIDTDKDLSINKEWQPYLTEQARSQMSESIKLQQEAIWELLCTEVSYIRKIQLVTDVFMSCVWCLKMSNRDGLLQDIQIDKLFCNIQDVLNANIQFWKQYLLPIKRKLEQIGTCMNPSDLKTGFIKFDHVFKPYLNYVLNQKICSEYFKQKLLKDELFQQLISWIESNFTSRLSFPDLTIKPLQRLTKYKLLLEAIQRKTSDHQQRMDLQDMIQKVETYVNRVNTKLNNQEQEERLRQISERIGQFDSVSAPPEILPVLQEYYRDTSNRLDLLRDMPLFVRGYKRSIIQQGPMKMKDSKDRQDVYCYLFTDMFLITKGGKKGDQRYSNNKILKPPIRIDRIDVKEYVTREPNAPYFIAIVFSEYNLIEGGYLFQTNLSKQWIENIRTTKNRFQILLDESKMKLQHAHLSSIPTNTTNTSHQNFVTDINPLTVTNTNASSLLPSLSTSTLPSLSNFSSQTSLDESRSSTILKLGGLSMDSSTTDYSPKSKRATPPLSEVNPNSTSTSTSLNLDLLEQQQQQSSDESKPSLQQQTRRNSRGDRRNNCKGRYHTADEIYQKDETHDNNNSDNQPTKLTIPIQKQHSSIRKRMSWNNGSPSILKNQHNSTVNDSQTFLSSTNSFRSVQSSTSGVSSNGSFLFSADDMIDESEQKERNNSQEQDDEQQQHEEDDYIDKHSSLVNSSVSEDININNSNNNNDNDSSNRLSSSSSTLSFNSTATTLSSNNVITDHQYPSSTTSTNNDDQQQQRKSKVYHSETQLLPTKNVLSSSSDQQSPNSTCFSSLPSSTLTTIRTSNNNTKSAPLTETSLIRSPFQSVKKWRSRPVTNNTGVCKIYEDMGNSRKSPPSKIQQPSLDTVNVINDYTCIGSSGNESDYDNHHRCNSDAYYRKDYSSIKKVQMRPSSATVCQIPSHNNRFIRTQTPQMTKLCKPNLRLISSSPVKETIEETITQSSTPLSSRQSSILSDTPSSDDTESLQFKSLDDLVLGDQNEIVLMNDALRVDDNDFISLSLDDNHDDDDEDEDTQQNEDDDAVIATVELFDEARDTNINGSSEYDTDDDSTMIARIKSNYSTNTITNENSVKNIEQSDISTVVSDTVSTTNKTNEDNNYKMINNSSTSSLPPSTNVTGDRHPSHQRSSIFDNSSQPSSSHSANFIEYRKETISPRKLLDIRSHLLLNTTLDAT</sequence>
<gene>
    <name evidence="4" type="ORF">GPM918_LOCUS7254</name>
    <name evidence="5" type="ORF">SRO942_LOCUS7254</name>
</gene>
<dbReference type="Gene3D" id="2.30.29.30">
    <property type="entry name" value="Pleckstrin-homology domain (PH domain)/Phosphotyrosine-binding domain (PTB)"/>
    <property type="match status" value="1"/>
</dbReference>
<evidence type="ECO:0000256" key="2">
    <source>
        <dbReference type="SAM" id="MobiDB-lite"/>
    </source>
</evidence>
<dbReference type="PROSITE" id="PS50010">
    <property type="entry name" value="DH_2"/>
    <property type="match status" value="1"/>
</dbReference>
<dbReference type="GO" id="GO:0030424">
    <property type="term" value="C:axon"/>
    <property type="evidence" value="ECO:0007669"/>
    <property type="project" value="TreeGrafter"/>
</dbReference>